<organism evidence="1 2">
    <name type="scientific">Gossypium stocksii</name>
    <dbReference type="NCBI Taxonomy" id="47602"/>
    <lineage>
        <taxon>Eukaryota</taxon>
        <taxon>Viridiplantae</taxon>
        <taxon>Streptophyta</taxon>
        <taxon>Embryophyta</taxon>
        <taxon>Tracheophyta</taxon>
        <taxon>Spermatophyta</taxon>
        <taxon>Magnoliopsida</taxon>
        <taxon>eudicotyledons</taxon>
        <taxon>Gunneridae</taxon>
        <taxon>Pentapetalae</taxon>
        <taxon>rosids</taxon>
        <taxon>malvids</taxon>
        <taxon>Malvales</taxon>
        <taxon>Malvaceae</taxon>
        <taxon>Malvoideae</taxon>
        <taxon>Gossypium</taxon>
    </lineage>
</organism>
<gene>
    <name evidence="1" type="ORF">J1N35_040852</name>
</gene>
<evidence type="ECO:0000313" key="2">
    <source>
        <dbReference type="Proteomes" id="UP000828251"/>
    </source>
</evidence>
<protein>
    <submittedName>
        <fullName evidence="1">Uncharacterized protein</fullName>
    </submittedName>
</protein>
<reference evidence="1 2" key="1">
    <citation type="journal article" date="2021" name="Plant Biotechnol. J.">
        <title>Multi-omics assisted identification of the key and species-specific regulatory components of drought-tolerant mechanisms in Gossypium stocksii.</title>
        <authorList>
            <person name="Yu D."/>
            <person name="Ke L."/>
            <person name="Zhang D."/>
            <person name="Wu Y."/>
            <person name="Sun Y."/>
            <person name="Mei J."/>
            <person name="Sun J."/>
            <person name="Sun Y."/>
        </authorList>
    </citation>
    <scope>NUCLEOTIDE SEQUENCE [LARGE SCALE GENOMIC DNA]</scope>
    <source>
        <strain evidence="2">cv. E1</strain>
        <tissue evidence="1">Leaf</tissue>
    </source>
</reference>
<keyword evidence="2" id="KW-1185">Reference proteome</keyword>
<dbReference type="Proteomes" id="UP000828251">
    <property type="component" value="Unassembled WGS sequence"/>
</dbReference>
<accession>A0A9D3UED2</accession>
<comment type="caution">
    <text evidence="1">The sequence shown here is derived from an EMBL/GenBank/DDBJ whole genome shotgun (WGS) entry which is preliminary data.</text>
</comment>
<evidence type="ECO:0000313" key="1">
    <source>
        <dbReference type="EMBL" id="KAH1039109.1"/>
    </source>
</evidence>
<proteinExistence type="predicted"/>
<dbReference type="EMBL" id="JAIQCV010000012">
    <property type="protein sequence ID" value="KAH1039109.1"/>
    <property type="molecule type" value="Genomic_DNA"/>
</dbReference>
<feature type="non-terminal residue" evidence="1">
    <location>
        <position position="52"/>
    </location>
</feature>
<name>A0A9D3UED2_9ROSI</name>
<dbReference type="AlphaFoldDB" id="A0A9D3UED2"/>
<sequence length="52" mass="5626">MLGTGTTTPTIPSNDSNYSVLTFNSNEKEIVHQLYGTRVAILAGDFMFAQSS</sequence>